<dbReference type="FunFam" id="1.20.1250.20:FF:000001">
    <property type="entry name" value="Dicarboxylate MFS transporter"/>
    <property type="match status" value="1"/>
</dbReference>
<evidence type="ECO:0000256" key="3">
    <source>
        <dbReference type="ARBA" id="ARBA00022448"/>
    </source>
</evidence>
<evidence type="ECO:0000313" key="14">
    <source>
        <dbReference type="Proteomes" id="UP000094053"/>
    </source>
</evidence>
<reference evidence="14" key="1">
    <citation type="submission" date="2016-09" db="EMBL/GenBank/DDBJ databases">
        <authorList>
            <person name="Greninger A.L."/>
            <person name="Jerome K.R."/>
            <person name="Mcnair B."/>
            <person name="Wallis C."/>
            <person name="Fang F."/>
        </authorList>
    </citation>
    <scope>NUCLEOTIDE SEQUENCE [LARGE SCALE GENOMIC DNA]</scope>
    <source>
        <strain evidence="14">M6</strain>
    </source>
</reference>
<keyword evidence="4" id="KW-1003">Cell membrane</keyword>
<dbReference type="PANTHER" id="PTHR43045">
    <property type="entry name" value="SHIKIMATE TRANSPORTER"/>
    <property type="match status" value="1"/>
</dbReference>
<feature type="transmembrane region" description="Helical" evidence="11">
    <location>
        <begin position="157"/>
        <end position="183"/>
    </location>
</feature>
<keyword evidence="7 11" id="KW-1133">Transmembrane helix</keyword>
<feature type="transmembrane region" description="Helical" evidence="11">
    <location>
        <begin position="116"/>
        <end position="136"/>
    </location>
</feature>
<feature type="transmembrane region" description="Helical" evidence="11">
    <location>
        <begin position="21"/>
        <end position="45"/>
    </location>
</feature>
<comment type="subcellular location">
    <subcellularLocation>
        <location evidence="1">Cell membrane</location>
        <topology evidence="1">Multi-pass membrane protein</topology>
    </subcellularLocation>
</comment>
<dbReference type="AlphaFoldDB" id="A0A1E3RLW4"/>
<dbReference type="PANTHER" id="PTHR43045:SF1">
    <property type="entry name" value="SHIKIMATE TRANSPORTER"/>
    <property type="match status" value="1"/>
</dbReference>
<evidence type="ECO:0000256" key="5">
    <source>
        <dbReference type="ARBA" id="ARBA00022692"/>
    </source>
</evidence>
<keyword evidence="8 11" id="KW-0472">Membrane</keyword>
<dbReference type="GO" id="GO:0015293">
    <property type="term" value="F:symporter activity"/>
    <property type="evidence" value="ECO:0007669"/>
    <property type="project" value="UniProtKB-KW"/>
</dbReference>
<feature type="transmembrane region" description="Helical" evidence="11">
    <location>
        <begin position="195"/>
        <end position="214"/>
    </location>
</feature>
<dbReference type="Pfam" id="PF07690">
    <property type="entry name" value="MFS_1"/>
    <property type="match status" value="1"/>
</dbReference>
<keyword evidence="3" id="KW-0813">Transport</keyword>
<evidence type="ECO:0000256" key="11">
    <source>
        <dbReference type="SAM" id="Phobius"/>
    </source>
</evidence>
<dbReference type="Gene3D" id="1.20.1250.20">
    <property type="entry name" value="MFS general substrate transporter like domains"/>
    <property type="match status" value="1"/>
</dbReference>
<protein>
    <recommendedName>
        <fullName evidence="10">Putative proline/betaine transporter</fullName>
    </recommendedName>
</protein>
<feature type="transmembrane region" description="Helical" evidence="11">
    <location>
        <begin position="242"/>
        <end position="264"/>
    </location>
</feature>
<dbReference type="InterPro" id="IPR020846">
    <property type="entry name" value="MFS_dom"/>
</dbReference>
<dbReference type="InterPro" id="IPR005828">
    <property type="entry name" value="MFS_sugar_transport-like"/>
</dbReference>
<dbReference type="GO" id="GO:0005886">
    <property type="term" value="C:plasma membrane"/>
    <property type="evidence" value="ECO:0007669"/>
    <property type="project" value="UniProtKB-SubCell"/>
</dbReference>
<dbReference type="Pfam" id="PF00083">
    <property type="entry name" value="Sugar_tr"/>
    <property type="match status" value="1"/>
</dbReference>
<feature type="transmembrane region" description="Helical" evidence="11">
    <location>
        <begin position="57"/>
        <end position="80"/>
    </location>
</feature>
<keyword evidence="6" id="KW-0769">Symport</keyword>
<comment type="function">
    <text evidence="9">May be a proton symporter involved in the uptake of osmolytes such as proline and glycine betaine.</text>
</comment>
<sequence length="435" mass="46165">MDSAVSHTRQHDRSSLRRIAVSSLIGTAIEYYDFLIYASLAALVFGKVFFPNSDPAVATIASFGTFAAGYLARPIGGVLFGHFGDRVGRKSMLVLTMTLMGISSFLIGLLPGYAQIGVAAPVLLVALRVVQGVALGGEWGGATLMVAEHADPDRRGFWNGLMQMGSPVGSLLATLVVTMVTWLPEDAMLDWGWRVPYLLSAALLAAGLYIRLHVPETPAFERMAGQRRRLPFAEVLRRPARFLLAWAVGIGPFALTALLSTYMISYATAIGYETSTVMTGVLFVSLTALVAIPVFSALSDRVGRRTVVFAGALGIVIFAWPMYTMVDSGSVTMLFVALTVGQVLQSAMYAPLGALLSEMFGTTVRYTGVSMGYQFAALVGGGFTPLFASVLLAADVRSAPLVVLAACCGAVTILAIAGIRETKGLDITTLDGRPI</sequence>
<evidence type="ECO:0000256" key="7">
    <source>
        <dbReference type="ARBA" id="ARBA00022989"/>
    </source>
</evidence>
<comment type="similarity">
    <text evidence="2">Belongs to the major facilitator superfamily. Metabolite:H+ Symporter (MHS) family (TC 2.A.1.6) family.</text>
</comment>
<name>A0A1E3RLW4_MYCFV</name>
<feature type="transmembrane region" description="Helical" evidence="11">
    <location>
        <begin position="92"/>
        <end position="110"/>
    </location>
</feature>
<feature type="transmembrane region" description="Helical" evidence="11">
    <location>
        <begin position="307"/>
        <end position="326"/>
    </location>
</feature>
<feature type="transmembrane region" description="Helical" evidence="11">
    <location>
        <begin position="399"/>
        <end position="419"/>
    </location>
</feature>
<dbReference type="CDD" id="cd17369">
    <property type="entry name" value="MFS_ShiA_like"/>
    <property type="match status" value="1"/>
</dbReference>
<feature type="domain" description="Major facilitator superfamily (MFS) profile" evidence="12">
    <location>
        <begin position="19"/>
        <end position="423"/>
    </location>
</feature>
<evidence type="ECO:0000256" key="9">
    <source>
        <dbReference type="ARBA" id="ARBA00037295"/>
    </source>
</evidence>
<dbReference type="InterPro" id="IPR011701">
    <property type="entry name" value="MFS"/>
</dbReference>
<dbReference type="PROSITE" id="PS50850">
    <property type="entry name" value="MFS"/>
    <property type="match status" value="1"/>
</dbReference>
<evidence type="ECO:0000256" key="8">
    <source>
        <dbReference type="ARBA" id="ARBA00023136"/>
    </source>
</evidence>
<evidence type="ECO:0000256" key="10">
    <source>
        <dbReference type="ARBA" id="ARBA00039918"/>
    </source>
</evidence>
<evidence type="ECO:0000256" key="6">
    <source>
        <dbReference type="ARBA" id="ARBA00022847"/>
    </source>
</evidence>
<keyword evidence="5 11" id="KW-0812">Transmembrane</keyword>
<proteinExistence type="inferred from homology"/>
<feature type="transmembrane region" description="Helical" evidence="11">
    <location>
        <begin position="373"/>
        <end position="393"/>
    </location>
</feature>
<evidence type="ECO:0000259" key="12">
    <source>
        <dbReference type="PROSITE" id="PS50850"/>
    </source>
</evidence>
<dbReference type="STRING" id="1776.BHQ18_10230"/>
<comment type="caution">
    <text evidence="13">The sequence shown here is derived from an EMBL/GenBank/DDBJ whole genome shotgun (WGS) entry which is preliminary data.</text>
</comment>
<accession>A0A1E3RLW4</accession>
<feature type="transmembrane region" description="Helical" evidence="11">
    <location>
        <begin position="276"/>
        <end position="295"/>
    </location>
</feature>
<dbReference type="Proteomes" id="UP000094053">
    <property type="component" value="Unassembled WGS sequence"/>
</dbReference>
<evidence type="ECO:0000256" key="2">
    <source>
        <dbReference type="ARBA" id="ARBA00008240"/>
    </source>
</evidence>
<dbReference type="EMBL" id="MIHA01000006">
    <property type="protein sequence ID" value="ODQ90422.1"/>
    <property type="molecule type" value="Genomic_DNA"/>
</dbReference>
<feature type="transmembrane region" description="Helical" evidence="11">
    <location>
        <begin position="332"/>
        <end position="352"/>
    </location>
</feature>
<dbReference type="SUPFAM" id="SSF103473">
    <property type="entry name" value="MFS general substrate transporter"/>
    <property type="match status" value="1"/>
</dbReference>
<evidence type="ECO:0000256" key="4">
    <source>
        <dbReference type="ARBA" id="ARBA00022475"/>
    </source>
</evidence>
<gene>
    <name evidence="13" type="ORF">BHQ18_10230</name>
</gene>
<evidence type="ECO:0000313" key="13">
    <source>
        <dbReference type="EMBL" id="ODQ90422.1"/>
    </source>
</evidence>
<dbReference type="InterPro" id="IPR036259">
    <property type="entry name" value="MFS_trans_sf"/>
</dbReference>
<keyword evidence="14" id="KW-1185">Reference proteome</keyword>
<organism evidence="13 14">
    <name type="scientific">Mycolicibacterium flavescens</name>
    <name type="common">Mycobacterium flavescens</name>
    <dbReference type="NCBI Taxonomy" id="1776"/>
    <lineage>
        <taxon>Bacteria</taxon>
        <taxon>Bacillati</taxon>
        <taxon>Actinomycetota</taxon>
        <taxon>Actinomycetes</taxon>
        <taxon>Mycobacteriales</taxon>
        <taxon>Mycobacteriaceae</taxon>
        <taxon>Mycolicibacterium</taxon>
    </lineage>
</organism>
<evidence type="ECO:0000256" key="1">
    <source>
        <dbReference type="ARBA" id="ARBA00004651"/>
    </source>
</evidence>